<keyword evidence="12" id="KW-1185">Reference proteome</keyword>
<dbReference type="Pfam" id="PF00072">
    <property type="entry name" value="Response_reg"/>
    <property type="match status" value="1"/>
</dbReference>
<dbReference type="SMART" id="SM00342">
    <property type="entry name" value="HTH_ARAC"/>
    <property type="match status" value="1"/>
</dbReference>
<dbReference type="PROSITE" id="PS00041">
    <property type="entry name" value="HTH_ARAC_FAMILY_1"/>
    <property type="match status" value="1"/>
</dbReference>
<feature type="modified residue" description="4-aspartylphosphate" evidence="8">
    <location>
        <position position="55"/>
    </location>
</feature>
<evidence type="ECO:0000256" key="3">
    <source>
        <dbReference type="ARBA" id="ARBA00022553"/>
    </source>
</evidence>
<feature type="domain" description="HTH araC/xylS-type" evidence="9">
    <location>
        <begin position="312"/>
        <end position="410"/>
    </location>
</feature>
<keyword evidence="4" id="KW-0902">Two-component regulatory system</keyword>
<evidence type="ECO:0000259" key="9">
    <source>
        <dbReference type="PROSITE" id="PS01124"/>
    </source>
</evidence>
<evidence type="ECO:0000256" key="4">
    <source>
        <dbReference type="ARBA" id="ARBA00023012"/>
    </source>
</evidence>
<dbReference type="PROSITE" id="PS01124">
    <property type="entry name" value="HTH_ARAC_FAMILY_2"/>
    <property type="match status" value="1"/>
</dbReference>
<keyword evidence="6" id="KW-0238">DNA-binding</keyword>
<dbReference type="CDD" id="cd17536">
    <property type="entry name" value="REC_YesN-like"/>
    <property type="match status" value="1"/>
</dbReference>
<dbReference type="InterPro" id="IPR009057">
    <property type="entry name" value="Homeodomain-like_sf"/>
</dbReference>
<feature type="domain" description="Response regulatory" evidence="10">
    <location>
        <begin position="3"/>
        <end position="120"/>
    </location>
</feature>
<dbReference type="PANTHER" id="PTHR42713:SF3">
    <property type="entry name" value="TRANSCRIPTIONAL REGULATORY PROTEIN HPTR"/>
    <property type="match status" value="1"/>
</dbReference>
<dbReference type="InterPro" id="IPR018060">
    <property type="entry name" value="HTH_AraC"/>
</dbReference>
<dbReference type="RefSeq" id="WP_326076115.1">
    <property type="nucleotide sequence ID" value="NZ_JARLKY010000110.1"/>
</dbReference>
<dbReference type="Gene3D" id="1.10.10.60">
    <property type="entry name" value="Homeodomain-like"/>
    <property type="match status" value="2"/>
</dbReference>
<evidence type="ECO:0000256" key="8">
    <source>
        <dbReference type="PROSITE-ProRule" id="PRU00169"/>
    </source>
</evidence>
<dbReference type="Proteomes" id="UP001338137">
    <property type="component" value="Unassembled WGS sequence"/>
</dbReference>
<reference evidence="11 12" key="1">
    <citation type="submission" date="2023-03" db="EMBL/GenBank/DDBJ databases">
        <title>Bacillus Genome Sequencing.</title>
        <authorList>
            <person name="Dunlap C."/>
        </authorList>
    </citation>
    <scope>NUCLEOTIDE SEQUENCE [LARGE SCALE GENOMIC DNA]</scope>
    <source>
        <strain evidence="11 12">BD-533</strain>
    </source>
</reference>
<evidence type="ECO:0000256" key="1">
    <source>
        <dbReference type="ARBA" id="ARBA00004496"/>
    </source>
</evidence>
<evidence type="ECO:0000256" key="5">
    <source>
        <dbReference type="ARBA" id="ARBA00023015"/>
    </source>
</evidence>
<dbReference type="PROSITE" id="PS50110">
    <property type="entry name" value="RESPONSE_REGULATORY"/>
    <property type="match status" value="1"/>
</dbReference>
<dbReference type="SUPFAM" id="SSF46689">
    <property type="entry name" value="Homeodomain-like"/>
    <property type="match status" value="2"/>
</dbReference>
<name>A0ABU6GCT8_9BACL</name>
<keyword evidence="7" id="KW-0804">Transcription</keyword>
<keyword evidence="3 8" id="KW-0597">Phosphoprotein</keyword>
<dbReference type="Pfam" id="PF12833">
    <property type="entry name" value="HTH_18"/>
    <property type="match status" value="1"/>
</dbReference>
<dbReference type="InterPro" id="IPR018062">
    <property type="entry name" value="HTH_AraC-typ_CS"/>
</dbReference>
<evidence type="ECO:0000256" key="7">
    <source>
        <dbReference type="ARBA" id="ARBA00023163"/>
    </source>
</evidence>
<keyword evidence="5" id="KW-0805">Transcription regulation</keyword>
<dbReference type="InterPro" id="IPR051552">
    <property type="entry name" value="HptR"/>
</dbReference>
<evidence type="ECO:0000259" key="10">
    <source>
        <dbReference type="PROSITE" id="PS50110"/>
    </source>
</evidence>
<comment type="caution">
    <text evidence="11">The sequence shown here is derived from an EMBL/GenBank/DDBJ whole genome shotgun (WGS) entry which is preliminary data.</text>
</comment>
<accession>A0ABU6GCT8</accession>
<dbReference type="PANTHER" id="PTHR42713">
    <property type="entry name" value="HISTIDINE KINASE-RELATED"/>
    <property type="match status" value="1"/>
</dbReference>
<evidence type="ECO:0000313" key="12">
    <source>
        <dbReference type="Proteomes" id="UP001338137"/>
    </source>
</evidence>
<dbReference type="Gene3D" id="3.40.50.2300">
    <property type="match status" value="1"/>
</dbReference>
<protein>
    <submittedName>
        <fullName evidence="11">Response regulator</fullName>
    </submittedName>
</protein>
<dbReference type="PRINTS" id="PR00032">
    <property type="entry name" value="HTHARAC"/>
</dbReference>
<comment type="subcellular location">
    <subcellularLocation>
        <location evidence="1">Cytoplasm</location>
    </subcellularLocation>
</comment>
<evidence type="ECO:0000256" key="2">
    <source>
        <dbReference type="ARBA" id="ARBA00022490"/>
    </source>
</evidence>
<dbReference type="SUPFAM" id="SSF52172">
    <property type="entry name" value="CheY-like"/>
    <property type="match status" value="1"/>
</dbReference>
<organism evidence="11 12">
    <name type="scientific">Paenibacillus alba</name>
    <dbReference type="NCBI Taxonomy" id="1197127"/>
    <lineage>
        <taxon>Bacteria</taxon>
        <taxon>Bacillati</taxon>
        <taxon>Bacillota</taxon>
        <taxon>Bacilli</taxon>
        <taxon>Bacillales</taxon>
        <taxon>Paenibacillaceae</taxon>
        <taxon>Paenibacillus</taxon>
    </lineage>
</organism>
<keyword evidence="2" id="KW-0963">Cytoplasm</keyword>
<dbReference type="InterPro" id="IPR011006">
    <property type="entry name" value="CheY-like_superfamily"/>
</dbReference>
<dbReference type="InterPro" id="IPR020449">
    <property type="entry name" value="Tscrpt_reg_AraC-type_HTH"/>
</dbReference>
<gene>
    <name evidence="11" type="ORF">P4I72_33430</name>
</gene>
<evidence type="ECO:0000256" key="6">
    <source>
        <dbReference type="ARBA" id="ARBA00023125"/>
    </source>
</evidence>
<dbReference type="InterPro" id="IPR001789">
    <property type="entry name" value="Sig_transdc_resp-reg_receiver"/>
</dbReference>
<evidence type="ECO:0000313" key="11">
    <source>
        <dbReference type="EMBL" id="MEC0232009.1"/>
    </source>
</evidence>
<dbReference type="EMBL" id="JARLKY010000110">
    <property type="protein sequence ID" value="MEC0232009.1"/>
    <property type="molecule type" value="Genomic_DNA"/>
</dbReference>
<proteinExistence type="predicted"/>
<dbReference type="SMART" id="SM00448">
    <property type="entry name" value="REC"/>
    <property type="match status" value="1"/>
</dbReference>
<sequence>MYNIVIADDEWLIREGLKHTVDWDEIGCSIVAEATDGEEALQLVMERRPDILITDIRMPGMDGLTLAAQARSQLPQLKVIFLTGFDDFSYAHQAIKLQASDFVLKPTNPDELMKVVARVCEQIGNSRDHAAALQNLHEQLEQGQVLIMEKLLHDQMLGIADDISCRMLEEMLERVPLEADGFRVVLTEMDARWLSDESKVLLWDQVCAQMESRSLSTSIPFDESRIAFMMLNGSFNLIEHLRHIRTACEGKLELAFGVSLVHHKHKHIRTAFREASVALGNKRPGTEQAIREFGDIMQWTGQAALPNADNFRQIEAYIQSRYAEDISLSKLAALLHMSEAHFSRLFRKRVGTSFIDYVTHIRMEQAKQLLGLPDARINEVSVSVGYQDARYFSQIFRKYTGKTPTEFRNSRGYDK</sequence>